<gene>
    <name evidence="3" type="ORF">F0562_000295</name>
</gene>
<evidence type="ECO:0000313" key="3">
    <source>
        <dbReference type="EMBL" id="KAA8548611.1"/>
    </source>
</evidence>
<dbReference type="EMBL" id="CM018031">
    <property type="protein sequence ID" value="KAA8548611.1"/>
    <property type="molecule type" value="Genomic_DNA"/>
</dbReference>
<comment type="similarity">
    <text evidence="1">Belongs to the 'GDXG' lipolytic enzyme family.</text>
</comment>
<reference evidence="3 4" key="1">
    <citation type="submission" date="2019-09" db="EMBL/GenBank/DDBJ databases">
        <title>A chromosome-level genome assembly of the Chinese tupelo Nyssa sinensis.</title>
        <authorList>
            <person name="Yang X."/>
            <person name="Kang M."/>
            <person name="Yang Y."/>
            <person name="Xiong H."/>
            <person name="Wang M."/>
            <person name="Zhang Z."/>
            <person name="Wang Z."/>
            <person name="Wu H."/>
            <person name="Ma T."/>
            <person name="Liu J."/>
            <person name="Xi Z."/>
        </authorList>
    </citation>
    <scope>NUCLEOTIDE SEQUENCE [LARGE SCALE GENOMIC DNA]</scope>
    <source>
        <strain evidence="3">J267</strain>
        <tissue evidence="3">Leaf</tissue>
    </source>
</reference>
<dbReference type="Pfam" id="PF07859">
    <property type="entry name" value="Abhydrolase_3"/>
    <property type="match status" value="1"/>
</dbReference>
<dbReference type="InterPro" id="IPR029058">
    <property type="entry name" value="AB_hydrolase_fold"/>
</dbReference>
<sequence>MKTMTFCYLMSYFDTIHNPQIDLWMASKTVLEIELLQIAAQCLMIDFLTPSWLTHTTPRVYKDALVKELLGLRHYLQIRLCVNLLVSQAKVLAVSVEYVLAPQHPLPTTYEGCSAALPWVSFESVRNGVNKLPQLIGHGDFDLDGDGAGLILRISNPHFRGTSRSGFAISGLDV</sequence>
<dbReference type="InterPro" id="IPR013094">
    <property type="entry name" value="AB_hydrolase_3"/>
</dbReference>
<keyword evidence="4" id="KW-1185">Reference proteome</keyword>
<proteinExistence type="inferred from homology"/>
<protein>
    <recommendedName>
        <fullName evidence="2">Alpha/beta hydrolase fold-3 domain-containing protein</fullName>
    </recommendedName>
</protein>
<accession>A0A5J5C4T1</accession>
<name>A0A5J5C4T1_9ASTE</name>
<organism evidence="3 4">
    <name type="scientific">Nyssa sinensis</name>
    <dbReference type="NCBI Taxonomy" id="561372"/>
    <lineage>
        <taxon>Eukaryota</taxon>
        <taxon>Viridiplantae</taxon>
        <taxon>Streptophyta</taxon>
        <taxon>Embryophyta</taxon>
        <taxon>Tracheophyta</taxon>
        <taxon>Spermatophyta</taxon>
        <taxon>Magnoliopsida</taxon>
        <taxon>eudicotyledons</taxon>
        <taxon>Gunneridae</taxon>
        <taxon>Pentapetalae</taxon>
        <taxon>asterids</taxon>
        <taxon>Cornales</taxon>
        <taxon>Nyssaceae</taxon>
        <taxon>Nyssa</taxon>
    </lineage>
</organism>
<dbReference type="AlphaFoldDB" id="A0A5J5C4T1"/>
<evidence type="ECO:0000259" key="2">
    <source>
        <dbReference type="Pfam" id="PF07859"/>
    </source>
</evidence>
<dbReference type="Gene3D" id="3.40.50.1820">
    <property type="entry name" value="alpha/beta hydrolase"/>
    <property type="match status" value="1"/>
</dbReference>
<evidence type="ECO:0000313" key="4">
    <source>
        <dbReference type="Proteomes" id="UP000325577"/>
    </source>
</evidence>
<dbReference type="OrthoDB" id="408631at2759"/>
<feature type="domain" description="Alpha/beta hydrolase fold-3" evidence="2">
    <location>
        <begin position="82"/>
        <end position="124"/>
    </location>
</feature>
<dbReference type="Proteomes" id="UP000325577">
    <property type="component" value="Linkage Group LG0"/>
</dbReference>
<dbReference type="GO" id="GO:0016787">
    <property type="term" value="F:hydrolase activity"/>
    <property type="evidence" value="ECO:0007669"/>
    <property type="project" value="InterPro"/>
</dbReference>
<evidence type="ECO:0000256" key="1">
    <source>
        <dbReference type="ARBA" id="ARBA00010515"/>
    </source>
</evidence>